<dbReference type="InterPro" id="IPR029058">
    <property type="entry name" value="AB_hydrolase_fold"/>
</dbReference>
<dbReference type="RefSeq" id="WP_103789553.1">
    <property type="nucleotide sequence ID" value="NZ_PQVF01000008.1"/>
</dbReference>
<dbReference type="SUPFAM" id="SSF53474">
    <property type="entry name" value="alpha/beta-Hydrolases"/>
    <property type="match status" value="1"/>
</dbReference>
<dbReference type="PANTHER" id="PTHR43265:SF1">
    <property type="entry name" value="ESTERASE ESTD"/>
    <property type="match status" value="1"/>
</dbReference>
<dbReference type="InterPro" id="IPR053145">
    <property type="entry name" value="AB_hydrolase_Est10"/>
</dbReference>
<reference evidence="2 3" key="1">
    <citation type="submission" date="2018-01" db="EMBL/GenBank/DDBJ databases">
        <authorList>
            <person name="Gaut B.S."/>
            <person name="Morton B.R."/>
            <person name="Clegg M.T."/>
            <person name="Duvall M.R."/>
        </authorList>
    </citation>
    <scope>NUCLEOTIDE SEQUENCE [LARGE SCALE GENOMIC DNA]</scope>
    <source>
        <strain evidence="2 3">HR-AV</strain>
    </source>
</reference>
<accession>A0A2S5A0H0</accession>
<dbReference type="AlphaFoldDB" id="A0A2S5A0H0"/>
<keyword evidence="2" id="KW-0378">Hydrolase</keyword>
<keyword evidence="3" id="KW-1185">Reference proteome</keyword>
<evidence type="ECO:0000259" key="1">
    <source>
        <dbReference type="Pfam" id="PF12146"/>
    </source>
</evidence>
<organism evidence="2 3">
    <name type="scientific">Solitalea longa</name>
    <dbReference type="NCBI Taxonomy" id="2079460"/>
    <lineage>
        <taxon>Bacteria</taxon>
        <taxon>Pseudomonadati</taxon>
        <taxon>Bacteroidota</taxon>
        <taxon>Sphingobacteriia</taxon>
        <taxon>Sphingobacteriales</taxon>
        <taxon>Sphingobacteriaceae</taxon>
        <taxon>Solitalea</taxon>
    </lineage>
</organism>
<dbReference type="InterPro" id="IPR022742">
    <property type="entry name" value="Hydrolase_4"/>
</dbReference>
<dbReference type="GO" id="GO:0052689">
    <property type="term" value="F:carboxylic ester hydrolase activity"/>
    <property type="evidence" value="ECO:0007669"/>
    <property type="project" value="TreeGrafter"/>
</dbReference>
<sequence length="470" mass="52168">MKNIFFAIFFFGIINQLSAQTNNIAGSWHGAINVGVQLRIDFHITTENGSLKATMDSPDQKVFGIPVDEIILTADTLRLKINSIGFSYKGKYDDSRQAIDGKFAQGGLVKELNFTRSEVGAASEKHFSQEPLPPFTYYTETISFTNAKDKVTLAGTFSRPQKEGKYPVVVLISGSGPQDRDENISSHKPFLVIADYLTKQGFAVLRFDDRGFGKSTGSFANSSLYNFAEDVKAGITYLKSRNDVDAQRIGLIGHSEGGYIAPMIAAESKEIAFIVLLAGPGVKGEEVLSTQSRQILEANNVGQDRINAELQTIKKCSAVLATSKDSLTKAAELKPIFEQHWTNVSEEEKKAFPEEEAFVRSRIRIWLSPWFSAFVNFDPKTYLQKVKCPVLAMNGTKDIQVYYKDNLEALKNALDKAGNKRCTFAAMEGLNHLFQTANKGTVDEYGMLEETFSPKALRLLGDWLKQEVVK</sequence>
<dbReference type="PANTHER" id="PTHR43265">
    <property type="entry name" value="ESTERASE ESTD"/>
    <property type="match status" value="1"/>
</dbReference>
<dbReference type="Gene3D" id="3.40.50.1820">
    <property type="entry name" value="alpha/beta hydrolase"/>
    <property type="match status" value="1"/>
</dbReference>
<name>A0A2S5A0H0_9SPHI</name>
<dbReference type="OrthoDB" id="9809549at2"/>
<feature type="domain" description="Serine aminopeptidase S33" evidence="1">
    <location>
        <begin position="193"/>
        <end position="433"/>
    </location>
</feature>
<dbReference type="EMBL" id="PQVF01000008">
    <property type="protein sequence ID" value="POY36090.1"/>
    <property type="molecule type" value="Genomic_DNA"/>
</dbReference>
<proteinExistence type="predicted"/>
<evidence type="ECO:0000313" key="3">
    <source>
        <dbReference type="Proteomes" id="UP000236893"/>
    </source>
</evidence>
<dbReference type="Proteomes" id="UP000236893">
    <property type="component" value="Unassembled WGS sequence"/>
</dbReference>
<evidence type="ECO:0000313" key="2">
    <source>
        <dbReference type="EMBL" id="POY36090.1"/>
    </source>
</evidence>
<gene>
    <name evidence="2" type="ORF">C3K47_12895</name>
</gene>
<dbReference type="Pfam" id="PF12146">
    <property type="entry name" value="Hydrolase_4"/>
    <property type="match status" value="1"/>
</dbReference>
<comment type="caution">
    <text evidence="2">The sequence shown here is derived from an EMBL/GenBank/DDBJ whole genome shotgun (WGS) entry which is preliminary data.</text>
</comment>
<protein>
    <submittedName>
        <fullName evidence="2">Alpha/beta hydrolase</fullName>
    </submittedName>
</protein>